<sequence>MPILPSDIQLLESERMRDTPDGGGRMTQNVIPSGQAGNVFPKVSRIDSVYGRVNLRKIYVAVRTATLEMYAGAHAIITAPPENDRISCCLFSTGSWFDQRSAARDRIESYVVAGPISRMRVYGQQLIGQRAILLYQRPEDPLPDVGEVYVLSVESGAGAGTQQYVRITAVNHELRTFTDNVGDFQRRILTLSIGSTLSQTFAGGEVSRYSTDPSPTRLRTTQVADASKYYGLQPITEAGELGDVTLRLASVYAPLVPSTQRETGISMASMMGAAQDVGDLLGQQGWEVIASGTLPRPAVVVPIEFQFHMRFAPRAGTLVLARVDGTGQPTGASETETGADADGNIAPSMQVTGAGNRVRIHGGSISYDTGTGTLLLSNGGADGTGTISFRIYAKYIPGLQVSNPAHTHQIPVTLGTRGTVYPITLNPLPAPGTVVVDFRALGRWYRMRDDGAGVLVANDPSEGTGSVDYATGACIVTLGALPDVGSAVLVSWGSPVHYQRRNGANAVAATTFDLAYTLAQRPVRRGTLEVSWVVGNATRTATDDGNGNISGTGMTGTVAYHTGVVRLKFSTPPDRASILSNDYTWRDGDEADLFGQPEDMSTAYPVSGGQFTVPGSGPYLNSGSMLLQVATLTMDVQAYIDSGGAVRVRAGRWDGSAFRERRWRWDDQQVGTFNTSTGVVTITSPLQTQREVWTQNDITGIYGWSLRSETYAIVSASAIVVERDTTAGEGSTWSPQDVADEEVAVTTLTFDLTATTADAVVPGSLLFRATGLTYIDRNGTLYTNVDPATGAGLAAGPIDYETGIAQLSYWGDGAAVNRQIDAMLTTYGEFVATEAFFRTAGSPIRPASLYVQVTAENGDLLTGTADQNGVITGDWMRGECEQTMGVVAVEFGQMVEGEWVPRNVYPGTLRYNSVILTNLPLDANILGLDPVRLPSDGRVPIYRPADVVVLHNTQRTDLDNPVLAGADYALPRTDLAVVRLEDANGDPIAQDRYAVNLETGVVTIAADWDGTGVAQPLTAVHRIEDMLLLSDVQINGQVSFDPALSRDYPVDGTYLSGALLFGDMQALVTSLFDQNTWTGVWSDTLIGSQANAQYNDIDNPVEVLNESAVTERWRINFTGSTSFQLFGENLGLIATGNTGTDLAPVNPLTGDPYFVLRSAGWGGGWATGNQLRLNTVGAAGPTWIARTILAGATLEGDQFDIEARGDVD</sequence>
<evidence type="ECO:0000313" key="3">
    <source>
        <dbReference type="Proteomes" id="UP000242205"/>
    </source>
</evidence>
<proteinExistence type="predicted"/>
<accession>A0A2I6S829</accession>
<dbReference type="OrthoDB" id="8477619at2"/>
<evidence type="ECO:0000256" key="1">
    <source>
        <dbReference type="SAM" id="MobiDB-lite"/>
    </source>
</evidence>
<dbReference type="KEGG" id="atw:C0099_10970"/>
<dbReference type="AlphaFoldDB" id="A0A2I6S829"/>
<dbReference type="Proteomes" id="UP000242205">
    <property type="component" value="Chromosome"/>
</dbReference>
<name>A0A2I6S829_9RHOO</name>
<reference evidence="2 3" key="1">
    <citation type="submission" date="2018-01" db="EMBL/GenBank/DDBJ databases">
        <authorList>
            <person name="Fu G.-Y."/>
        </authorList>
    </citation>
    <scope>NUCLEOTIDE SEQUENCE [LARGE SCALE GENOMIC DNA]</scope>
    <source>
        <strain evidence="2 3">SY39</strain>
    </source>
</reference>
<gene>
    <name evidence="2" type="ORF">C0099_10970</name>
</gene>
<evidence type="ECO:0000313" key="2">
    <source>
        <dbReference type="EMBL" id="AUN95402.1"/>
    </source>
</evidence>
<feature type="region of interest" description="Disordered" evidence="1">
    <location>
        <begin position="11"/>
        <end position="33"/>
    </location>
</feature>
<keyword evidence="3" id="KW-1185">Reference proteome</keyword>
<organism evidence="2 3">
    <name type="scientific">Pseudazoarcus pumilus</name>
    <dbReference type="NCBI Taxonomy" id="2067960"/>
    <lineage>
        <taxon>Bacteria</taxon>
        <taxon>Pseudomonadati</taxon>
        <taxon>Pseudomonadota</taxon>
        <taxon>Betaproteobacteria</taxon>
        <taxon>Rhodocyclales</taxon>
        <taxon>Zoogloeaceae</taxon>
        <taxon>Pseudazoarcus</taxon>
    </lineage>
</organism>
<dbReference type="RefSeq" id="WP_102247451.1">
    <property type="nucleotide sequence ID" value="NZ_CP025682.1"/>
</dbReference>
<protein>
    <submittedName>
        <fullName evidence="2">Uncharacterized protein</fullName>
    </submittedName>
</protein>
<dbReference type="EMBL" id="CP025682">
    <property type="protein sequence ID" value="AUN95402.1"/>
    <property type="molecule type" value="Genomic_DNA"/>
</dbReference>